<keyword evidence="7" id="KW-0472">Membrane</keyword>
<reference evidence="10 11" key="1">
    <citation type="journal article" date="2014" name="Genome Announc.">
        <title>Draft Genome Sequence of Streptomyces fradiae ATCC 19609, a Strain Highly Sensitive to Antibiotics.</title>
        <authorList>
            <person name="Bekker O.B."/>
            <person name="Klimina K.M."/>
            <person name="Vatlin A.A."/>
            <person name="Zakharevich N.V."/>
            <person name="Kasianov A.S."/>
            <person name="Danilenko V.N."/>
        </authorList>
    </citation>
    <scope>NUCLEOTIDE SEQUENCE [LARGE SCALE GENOMIC DNA]</scope>
    <source>
        <strain evidence="10 11">ATCC 19609</strain>
    </source>
</reference>
<dbReference type="PANTHER" id="PTHR43806:SF11">
    <property type="entry name" value="CEREVISIN-RELATED"/>
    <property type="match status" value="1"/>
</dbReference>
<dbReference type="GO" id="GO:0006508">
    <property type="term" value="P:proteolysis"/>
    <property type="evidence" value="ECO:0007669"/>
    <property type="project" value="UniProtKB-KW"/>
</dbReference>
<keyword evidence="7" id="KW-0812">Transmembrane</keyword>
<evidence type="ECO:0000259" key="9">
    <source>
        <dbReference type="Pfam" id="PF00082"/>
    </source>
</evidence>
<dbReference type="Proteomes" id="UP000028058">
    <property type="component" value="Unassembled WGS sequence"/>
</dbReference>
<feature type="active site" description="Charge relay system" evidence="5">
    <location>
        <position position="76"/>
    </location>
</feature>
<feature type="active site" description="Charge relay system" evidence="5">
    <location>
        <position position="274"/>
    </location>
</feature>
<evidence type="ECO:0000256" key="2">
    <source>
        <dbReference type="ARBA" id="ARBA00022670"/>
    </source>
</evidence>
<organism evidence="10 11">
    <name type="scientific">Streptomyces xinghaiensis</name>
    <dbReference type="NCBI Taxonomy" id="1038928"/>
    <lineage>
        <taxon>Bacteria</taxon>
        <taxon>Bacillati</taxon>
        <taxon>Actinomycetota</taxon>
        <taxon>Actinomycetes</taxon>
        <taxon>Kitasatosporales</taxon>
        <taxon>Streptomycetaceae</taxon>
        <taxon>Streptomyces</taxon>
    </lineage>
</organism>
<evidence type="ECO:0000256" key="7">
    <source>
        <dbReference type="SAM" id="Phobius"/>
    </source>
</evidence>
<feature type="domain" description="Peptidase S8/S53" evidence="9">
    <location>
        <begin position="67"/>
        <end position="325"/>
    </location>
</feature>
<feature type="region of interest" description="Disordered" evidence="6">
    <location>
        <begin position="88"/>
        <end position="108"/>
    </location>
</feature>
<dbReference type="PANTHER" id="PTHR43806">
    <property type="entry name" value="PEPTIDASE S8"/>
    <property type="match status" value="1"/>
</dbReference>
<dbReference type="Pfam" id="PF00082">
    <property type="entry name" value="Peptidase_S8"/>
    <property type="match status" value="1"/>
</dbReference>
<feature type="chain" id="PRO_5043188341" evidence="8">
    <location>
        <begin position="44"/>
        <end position="427"/>
    </location>
</feature>
<sequence length="427" mass="44012">MTAVMTQVRRPGLRHPLRRILSTVTAVGLLGTALIGAAPAAAAADVQSKQWYLNAMHAEEIWKTATGKGIKVAVIDTGVNPSTASLKGQVEKGRDLTGTEGEATDDYEGHGTTMAELIAGKGRGGLRGLAPDAKIIPFRVVDLELEERMGAAKVNTWSIRDAIRAAAESDADIINVSFGVDIPVSDDEEAVEYALKKGKLFFAAAGNNAKEGNKANYPASYPAAVSVAAMGPDGEVADYSQHGEFVDLAAPGDSIPSWCDTTFTRYCDGDGGTSAASALASASAALIWSAHPDWTANQVLRVMLESAGRGKDGDKKTLSEYYGYGVVRPGAHINRGIGKPGDPDIHPLTNKKSGPGAAEEQKQSPLPEDSASPSPKAPDGKPGAEAAVAGSEEKAGGGSLGIMLGGVAAAAALAGGVLFVVRRRRGA</sequence>
<feature type="active site" description="Charge relay system" evidence="5">
    <location>
        <position position="110"/>
    </location>
</feature>
<evidence type="ECO:0000313" key="10">
    <source>
        <dbReference type="EMBL" id="RKM98232.1"/>
    </source>
</evidence>
<accession>A0A3R7IX71</accession>
<proteinExistence type="inferred from homology"/>
<evidence type="ECO:0000256" key="1">
    <source>
        <dbReference type="ARBA" id="ARBA00011073"/>
    </source>
</evidence>
<keyword evidence="7" id="KW-1133">Transmembrane helix</keyword>
<protein>
    <submittedName>
        <fullName evidence="10">Serine protease</fullName>
    </submittedName>
</protein>
<dbReference type="GO" id="GO:0004252">
    <property type="term" value="F:serine-type endopeptidase activity"/>
    <property type="evidence" value="ECO:0007669"/>
    <property type="project" value="UniProtKB-UniRule"/>
</dbReference>
<dbReference type="PROSITE" id="PS51892">
    <property type="entry name" value="SUBTILASE"/>
    <property type="match status" value="1"/>
</dbReference>
<gene>
    <name evidence="10" type="ORF">SFRA_006975</name>
</gene>
<dbReference type="OrthoDB" id="9798386at2"/>
<feature type="signal peptide" evidence="8">
    <location>
        <begin position="1"/>
        <end position="43"/>
    </location>
</feature>
<comment type="similarity">
    <text evidence="1 5">Belongs to the peptidase S8 family.</text>
</comment>
<dbReference type="Gene3D" id="3.40.50.200">
    <property type="entry name" value="Peptidase S8/S53 domain"/>
    <property type="match status" value="1"/>
</dbReference>
<evidence type="ECO:0000256" key="4">
    <source>
        <dbReference type="ARBA" id="ARBA00022825"/>
    </source>
</evidence>
<keyword evidence="3 5" id="KW-0378">Hydrolase</keyword>
<name>A0A3R7IX71_9ACTN</name>
<evidence type="ECO:0000256" key="5">
    <source>
        <dbReference type="PROSITE-ProRule" id="PRU01240"/>
    </source>
</evidence>
<keyword evidence="4 5" id="KW-0720">Serine protease</keyword>
<comment type="caution">
    <text evidence="10">The sequence shown here is derived from an EMBL/GenBank/DDBJ whole genome shotgun (WGS) entry which is preliminary data.</text>
</comment>
<keyword evidence="2 5" id="KW-0645">Protease</keyword>
<feature type="transmembrane region" description="Helical" evidence="7">
    <location>
        <begin position="400"/>
        <end position="421"/>
    </location>
</feature>
<keyword evidence="8" id="KW-0732">Signal</keyword>
<evidence type="ECO:0000256" key="6">
    <source>
        <dbReference type="SAM" id="MobiDB-lite"/>
    </source>
</evidence>
<dbReference type="InterPro" id="IPR036852">
    <property type="entry name" value="Peptidase_S8/S53_dom_sf"/>
</dbReference>
<dbReference type="EMBL" id="JNAD02000002">
    <property type="protein sequence ID" value="RKM98232.1"/>
    <property type="molecule type" value="Genomic_DNA"/>
</dbReference>
<dbReference type="SUPFAM" id="SSF52743">
    <property type="entry name" value="Subtilisin-like"/>
    <property type="match status" value="1"/>
</dbReference>
<evidence type="ECO:0000313" key="11">
    <source>
        <dbReference type="Proteomes" id="UP000028058"/>
    </source>
</evidence>
<dbReference type="InterPro" id="IPR000209">
    <property type="entry name" value="Peptidase_S8/S53_dom"/>
</dbReference>
<evidence type="ECO:0000256" key="8">
    <source>
        <dbReference type="SAM" id="SignalP"/>
    </source>
</evidence>
<feature type="region of interest" description="Disordered" evidence="6">
    <location>
        <begin position="333"/>
        <end position="395"/>
    </location>
</feature>
<dbReference type="InterPro" id="IPR050131">
    <property type="entry name" value="Peptidase_S8_subtilisin-like"/>
</dbReference>
<dbReference type="AlphaFoldDB" id="A0A3R7IX71"/>
<evidence type="ECO:0000256" key="3">
    <source>
        <dbReference type="ARBA" id="ARBA00022801"/>
    </source>
</evidence>
<dbReference type="PRINTS" id="PR00723">
    <property type="entry name" value="SUBTILISIN"/>
</dbReference>
<keyword evidence="11" id="KW-1185">Reference proteome</keyword>
<dbReference type="InterPro" id="IPR015500">
    <property type="entry name" value="Peptidase_S8_subtilisin-rel"/>
</dbReference>